<dbReference type="InterPro" id="IPR036096">
    <property type="entry name" value="Ataxin_AXH_dom_sf"/>
</dbReference>
<comment type="caution">
    <text evidence="11">The sequence shown here is derived from an EMBL/GenBank/DDBJ whole genome shotgun (WGS) entry which is preliminary data.</text>
</comment>
<keyword evidence="6" id="KW-0238">DNA-binding</keyword>
<protein>
    <submittedName>
        <fullName evidence="11">Ataxin-1a</fullName>
    </submittedName>
</protein>
<evidence type="ECO:0000313" key="11">
    <source>
        <dbReference type="EMBL" id="CAK6949385.1"/>
    </source>
</evidence>
<dbReference type="Pfam" id="PF08517">
    <property type="entry name" value="AXH"/>
    <property type="match status" value="1"/>
</dbReference>
<dbReference type="GO" id="GO:0007399">
    <property type="term" value="P:nervous system development"/>
    <property type="evidence" value="ECO:0007669"/>
    <property type="project" value="TreeGrafter"/>
</dbReference>
<dbReference type="PROSITE" id="PS51148">
    <property type="entry name" value="AXH"/>
    <property type="match status" value="1"/>
</dbReference>
<feature type="compositionally biased region" description="Pro residues" evidence="9">
    <location>
        <begin position="140"/>
        <end position="150"/>
    </location>
</feature>
<evidence type="ECO:0000256" key="6">
    <source>
        <dbReference type="ARBA" id="ARBA00023125"/>
    </source>
</evidence>
<dbReference type="AlphaFoldDB" id="A0AAV1MRG6"/>
<keyword evidence="3" id="KW-0678">Repressor</keyword>
<keyword evidence="5" id="KW-0805">Transcription regulation</keyword>
<gene>
    <name evidence="11" type="ORF">FSCOSCO3_A017174</name>
</gene>
<evidence type="ECO:0000313" key="12">
    <source>
        <dbReference type="Proteomes" id="UP001314229"/>
    </source>
</evidence>
<dbReference type="Proteomes" id="UP001314229">
    <property type="component" value="Unassembled WGS sequence"/>
</dbReference>
<dbReference type="EMBL" id="CAWUFR010000001">
    <property type="protein sequence ID" value="CAK6949385.1"/>
    <property type="molecule type" value="Genomic_DNA"/>
</dbReference>
<dbReference type="GO" id="GO:0003723">
    <property type="term" value="F:RNA binding"/>
    <property type="evidence" value="ECO:0007669"/>
    <property type="project" value="InterPro"/>
</dbReference>
<organism evidence="11 12">
    <name type="scientific">Scomber scombrus</name>
    <name type="common">Atlantic mackerel</name>
    <name type="synonym">Scomber vernalis</name>
    <dbReference type="NCBI Taxonomy" id="13677"/>
    <lineage>
        <taxon>Eukaryota</taxon>
        <taxon>Metazoa</taxon>
        <taxon>Chordata</taxon>
        <taxon>Craniata</taxon>
        <taxon>Vertebrata</taxon>
        <taxon>Euteleostomi</taxon>
        <taxon>Actinopterygii</taxon>
        <taxon>Neopterygii</taxon>
        <taxon>Teleostei</taxon>
        <taxon>Neoteleostei</taxon>
        <taxon>Acanthomorphata</taxon>
        <taxon>Pelagiaria</taxon>
        <taxon>Scombriformes</taxon>
        <taxon>Scombridae</taxon>
        <taxon>Scomber</taxon>
    </lineage>
</organism>
<evidence type="ECO:0000256" key="4">
    <source>
        <dbReference type="ARBA" id="ARBA00022553"/>
    </source>
</evidence>
<reference evidence="11 12" key="1">
    <citation type="submission" date="2024-01" db="EMBL/GenBank/DDBJ databases">
        <authorList>
            <person name="Alioto T."/>
            <person name="Alioto T."/>
            <person name="Gomez Garrido J."/>
        </authorList>
    </citation>
    <scope>NUCLEOTIDE SEQUENCE [LARGE SCALE GENOMIC DNA]</scope>
</reference>
<comment type="subcellular location">
    <subcellularLocation>
        <location evidence="1">Nucleus</location>
    </subcellularLocation>
</comment>
<dbReference type="GO" id="GO:0000122">
    <property type="term" value="P:negative regulation of transcription by RNA polymerase II"/>
    <property type="evidence" value="ECO:0007669"/>
    <property type="project" value="TreeGrafter"/>
</dbReference>
<sequence length="818" mass="86316">MKSNQERSNECLPPKKREIPASTLPSENRSPAIPPASNSQRTENMAWLASVAGGNESGMSGHCSSSQSDGPQYKSLSSTSDSLSSSSSLRLVSSLPTVYTSPLSQSTVGGTVHYTQLPPNLQFIASPYTAPYTGYVSPHLLPPPPPPPPLSSSSSLATQRSPHIETASAPTQTSKHDQQRASIGRTSMPPPSTDPAPHYVQMSTSPRTVPSLHHQGGAHLPPPSLHPHHTLGHGMSQVVVQYTDGHTRKEDGGSRPRELHNGGLERGRRYGASPESSLSKPGSKSRDANSSLSSSAYEARHLVLPSDYCTHDPSGLRTSVMLMPNSHRDHHLVPPRASPEKLTTSATTHLEKGGIMVGKPVNRTTTSSFTFPPPLSVDSLKAAVSSLSPQTVIQTTHNSTEPLSMGLPSTSIYPQPPIIGYIAGGSGSQHTPISYHTSLQQHLLIPGAQQVIIPVSGGGVTTLEPVTSHVTSSSQAAPFPTTLPHTYIAAPVPKGESLETPSGTYHQAASGAVVQAQLHLPIVHAPPGLVAPSVPPPPSSTVAPPTLPPYFIKGSIIQLADGELKRVEDLKTEDFIQSAEISSELKIDSSTVERIEGSHTSPNFAVVQFSVGEHRAQVSVEVLVEYPFFVFGQGWSSCCPDRTTQLLELPCTKLSVGDVCISLTLKNLKNGSLKKTQPLELTNPASVPASSHGHLKPPRAVTDAPQSCSGGGSRHGERENGISQRGSGGSGNGSVRGANVENGDVMFGERGSVSKSQVATSAEAGSSKPSGGRKRRWSAPEGRKVEKSEEEPPLTLPKPSFIPHEVKVSIEGRSNIGK</sequence>
<evidence type="ECO:0000256" key="3">
    <source>
        <dbReference type="ARBA" id="ARBA00022491"/>
    </source>
</evidence>
<dbReference type="InterPro" id="IPR043404">
    <property type="entry name" value="ATAXIN1-like"/>
</dbReference>
<feature type="region of interest" description="Disordered" evidence="9">
    <location>
        <begin position="1"/>
        <end position="90"/>
    </location>
</feature>
<feature type="compositionally biased region" description="Basic and acidic residues" evidence="9">
    <location>
        <begin position="246"/>
        <end position="268"/>
    </location>
</feature>
<keyword evidence="4" id="KW-0597">Phosphoprotein</keyword>
<keyword evidence="7" id="KW-0804">Transcription</keyword>
<feature type="region of interest" description="Disordered" evidence="9">
    <location>
        <begin position="139"/>
        <end position="231"/>
    </location>
</feature>
<evidence type="ECO:0000256" key="7">
    <source>
        <dbReference type="ARBA" id="ARBA00023163"/>
    </source>
</evidence>
<proteinExistence type="inferred from homology"/>
<dbReference type="PANTHER" id="PTHR13392:SF5">
    <property type="entry name" value="ATAXIN-1"/>
    <property type="match status" value="1"/>
</dbReference>
<evidence type="ECO:0000256" key="2">
    <source>
        <dbReference type="ARBA" id="ARBA00007348"/>
    </source>
</evidence>
<evidence type="ECO:0000256" key="9">
    <source>
        <dbReference type="SAM" id="MobiDB-lite"/>
    </source>
</evidence>
<feature type="compositionally biased region" description="Low complexity" evidence="9">
    <location>
        <begin position="57"/>
        <end position="90"/>
    </location>
</feature>
<evidence type="ECO:0000256" key="8">
    <source>
        <dbReference type="ARBA" id="ARBA00023242"/>
    </source>
</evidence>
<feature type="region of interest" description="Disordered" evidence="9">
    <location>
        <begin position="676"/>
        <end position="818"/>
    </location>
</feature>
<evidence type="ECO:0000259" key="10">
    <source>
        <dbReference type="PROSITE" id="PS51148"/>
    </source>
</evidence>
<feature type="compositionally biased region" description="Polar residues" evidence="9">
    <location>
        <begin position="753"/>
        <end position="769"/>
    </location>
</feature>
<keyword evidence="12" id="KW-1185">Reference proteome</keyword>
<feature type="compositionally biased region" description="Polar residues" evidence="9">
    <location>
        <begin position="676"/>
        <end position="689"/>
    </location>
</feature>
<evidence type="ECO:0000256" key="1">
    <source>
        <dbReference type="ARBA" id="ARBA00004123"/>
    </source>
</evidence>
<dbReference type="PANTHER" id="PTHR13392">
    <property type="entry name" value="ATAXIN 1"/>
    <property type="match status" value="1"/>
</dbReference>
<dbReference type="Pfam" id="PF12547">
    <property type="entry name" value="ATXN-1_C"/>
    <property type="match status" value="1"/>
</dbReference>
<dbReference type="GO" id="GO:0003677">
    <property type="term" value="F:DNA binding"/>
    <property type="evidence" value="ECO:0007669"/>
    <property type="project" value="UniProtKB-KW"/>
</dbReference>
<feature type="region of interest" description="Disordered" evidence="9">
    <location>
        <begin position="246"/>
        <end position="293"/>
    </location>
</feature>
<evidence type="ECO:0000256" key="5">
    <source>
        <dbReference type="ARBA" id="ARBA00023015"/>
    </source>
</evidence>
<feature type="compositionally biased region" description="Basic and acidic residues" evidence="9">
    <location>
        <begin position="1"/>
        <end position="19"/>
    </location>
</feature>
<dbReference type="InterPro" id="IPR020997">
    <property type="entry name" value="Ataxin-1_N"/>
</dbReference>
<dbReference type="GO" id="GO:0005634">
    <property type="term" value="C:nucleus"/>
    <property type="evidence" value="ECO:0007669"/>
    <property type="project" value="UniProtKB-SubCell"/>
</dbReference>
<comment type="similarity">
    <text evidence="2">Belongs to the ATXN1 family.</text>
</comment>
<name>A0AAV1MRG6_SCOSC</name>
<dbReference type="SUPFAM" id="SSF102031">
    <property type="entry name" value="AXH domain"/>
    <property type="match status" value="1"/>
</dbReference>
<keyword evidence="8" id="KW-0539">Nucleus</keyword>
<feature type="domain" description="AXH" evidence="10">
    <location>
        <begin position="539"/>
        <end position="671"/>
    </location>
</feature>
<dbReference type="SMART" id="SM00536">
    <property type="entry name" value="AXH"/>
    <property type="match status" value="1"/>
</dbReference>
<dbReference type="InterPro" id="IPR003652">
    <property type="entry name" value="Ataxin_AXH_dom"/>
</dbReference>
<accession>A0AAV1MRG6</accession>